<feature type="domain" description="DUF1588" evidence="3">
    <location>
        <begin position="354"/>
        <end position="451"/>
    </location>
</feature>
<protein>
    <recommendedName>
        <fullName evidence="8">Cellulose-binding domain protein</fullName>
    </recommendedName>
</protein>
<evidence type="ECO:0000256" key="1">
    <source>
        <dbReference type="SAM" id="SignalP"/>
    </source>
</evidence>
<sequence length="545" mass="58823">MRRLLGVLCVALCGCVAVVTPGDSPPGSPIDELDTAPECIDVTSATAARELQRLTSRELDRTVVAVLGDPTHAFANRLASTDELISAKQRYFRAQSATAVWAEAELLAAEEVSLAAALRPVFIECSGDERACARTFIERYGRRLWRRTLGTSEVDTVLATYDAARAEGTHVDGIQTALMTLLVSPDFFFFQAAPEGEAPKGTVLAERLSSFLWQQGPDDALLDAAENGALDTAEGFEAQVDRMLADPRADETFANFLSHWLAPEKVATIQDSLGAAARHSALYPDFKPPGSGADGDAYMRALAGFFSTEARVRDGSFERLMTSPKLVVNEAVARNLGLPAATGLELRDTDTPRRIGVLGQPAVLTAFGRFEGSDPVHRGVFLLRHALCNDVPPPDASVNTALPPAESYPTTRARFTDATQNDSCKSCHALINPLGFSMENFDAVGRFRTDEQGDAVDATAKIPTSPRIEVDGLADLSQTLARDPMVRSCLARQFTTWALRRSVDQGQFCEVRARSKSFFEEAGPIASLVRAVLTSDNFRNPGVAP</sequence>
<evidence type="ECO:0000313" key="6">
    <source>
        <dbReference type="EMBL" id="PZR13175.1"/>
    </source>
</evidence>
<comment type="caution">
    <text evidence="6">The sequence shown here is derived from an EMBL/GenBank/DDBJ whole genome shotgun (WGS) entry which is preliminary data.</text>
</comment>
<dbReference type="InterPro" id="IPR013043">
    <property type="entry name" value="DUF1595"/>
</dbReference>
<dbReference type="Pfam" id="PF07627">
    <property type="entry name" value="PSCyt3"/>
    <property type="match status" value="1"/>
</dbReference>
<gene>
    <name evidence="6" type="ORF">DI536_12855</name>
</gene>
<evidence type="ECO:0000259" key="5">
    <source>
        <dbReference type="Pfam" id="PF07637"/>
    </source>
</evidence>
<organism evidence="6 7">
    <name type="scientific">Archangium gephyra</name>
    <dbReference type="NCBI Taxonomy" id="48"/>
    <lineage>
        <taxon>Bacteria</taxon>
        <taxon>Pseudomonadati</taxon>
        <taxon>Myxococcota</taxon>
        <taxon>Myxococcia</taxon>
        <taxon>Myxococcales</taxon>
        <taxon>Cystobacterineae</taxon>
        <taxon>Archangiaceae</taxon>
        <taxon>Archangium</taxon>
    </lineage>
</organism>
<proteinExistence type="predicted"/>
<evidence type="ECO:0000259" key="4">
    <source>
        <dbReference type="Pfam" id="PF07631"/>
    </source>
</evidence>
<dbReference type="InterPro" id="IPR013039">
    <property type="entry name" value="DUF1588"/>
</dbReference>
<dbReference type="PROSITE" id="PS51257">
    <property type="entry name" value="PROKAR_LIPOPROTEIN"/>
    <property type="match status" value="1"/>
</dbReference>
<feature type="signal peptide" evidence="1">
    <location>
        <begin position="1"/>
        <end position="19"/>
    </location>
</feature>
<dbReference type="Pfam" id="PF07624">
    <property type="entry name" value="PSD2"/>
    <property type="match status" value="1"/>
</dbReference>
<name>A0A2W5TPC9_9BACT</name>
<dbReference type="Pfam" id="PF07637">
    <property type="entry name" value="PSD5"/>
    <property type="match status" value="1"/>
</dbReference>
<feature type="domain" description="DUF1592" evidence="4">
    <location>
        <begin position="204"/>
        <end position="335"/>
    </location>
</feature>
<feature type="chain" id="PRO_5015940833" description="Cellulose-binding domain protein" evidence="1">
    <location>
        <begin position="20"/>
        <end position="545"/>
    </location>
</feature>
<dbReference type="InterPro" id="IPR011478">
    <property type="entry name" value="DUF1585"/>
</dbReference>
<feature type="domain" description="DUF1585" evidence="2">
    <location>
        <begin position="469"/>
        <end position="538"/>
    </location>
</feature>
<dbReference type="AlphaFoldDB" id="A0A2W5TPC9"/>
<keyword evidence="1" id="KW-0732">Signal</keyword>
<feature type="domain" description="DUF1595" evidence="5">
    <location>
        <begin position="132"/>
        <end position="190"/>
    </location>
</feature>
<evidence type="ECO:0000259" key="2">
    <source>
        <dbReference type="Pfam" id="PF07624"/>
    </source>
</evidence>
<reference evidence="6 7" key="1">
    <citation type="submission" date="2017-08" db="EMBL/GenBank/DDBJ databases">
        <title>Infants hospitalized years apart are colonized by the same room-sourced microbial strains.</title>
        <authorList>
            <person name="Brooks B."/>
            <person name="Olm M.R."/>
            <person name="Firek B.A."/>
            <person name="Baker R."/>
            <person name="Thomas B.C."/>
            <person name="Morowitz M.J."/>
            <person name="Banfield J.F."/>
        </authorList>
    </citation>
    <scope>NUCLEOTIDE SEQUENCE [LARGE SCALE GENOMIC DNA]</scope>
    <source>
        <strain evidence="6">S2_003_000_R2_14</strain>
    </source>
</reference>
<dbReference type="EMBL" id="QFQP01000010">
    <property type="protein sequence ID" value="PZR13175.1"/>
    <property type="molecule type" value="Genomic_DNA"/>
</dbReference>
<dbReference type="InterPro" id="IPR013042">
    <property type="entry name" value="DUF1592"/>
</dbReference>
<dbReference type="Pfam" id="PF07631">
    <property type="entry name" value="PSD4"/>
    <property type="match status" value="1"/>
</dbReference>
<accession>A0A2W5TPC9</accession>
<evidence type="ECO:0008006" key="8">
    <source>
        <dbReference type="Google" id="ProtNLM"/>
    </source>
</evidence>
<evidence type="ECO:0000313" key="7">
    <source>
        <dbReference type="Proteomes" id="UP000249061"/>
    </source>
</evidence>
<evidence type="ECO:0000259" key="3">
    <source>
        <dbReference type="Pfam" id="PF07627"/>
    </source>
</evidence>
<dbReference type="Proteomes" id="UP000249061">
    <property type="component" value="Unassembled WGS sequence"/>
</dbReference>